<feature type="domain" description="DUF4422" evidence="1">
    <location>
        <begin position="11"/>
        <end position="259"/>
    </location>
</feature>
<dbReference type="EMBL" id="RBEE01000045">
    <property type="protein sequence ID" value="RNL49621.1"/>
    <property type="molecule type" value="Genomic_DNA"/>
</dbReference>
<dbReference type="InterPro" id="IPR025536">
    <property type="entry name" value="DUF4422"/>
</dbReference>
<accession>A0A3N0BLJ3</accession>
<reference evidence="2 3" key="1">
    <citation type="submission" date="2018-10" db="EMBL/GenBank/DDBJ databases">
        <title>Genome sequencing of Pedobacter jejuensis TNB23.</title>
        <authorList>
            <person name="Cho Y.-J."/>
            <person name="Cho A."/>
            <person name="Kim O.-S."/>
        </authorList>
    </citation>
    <scope>NUCLEOTIDE SEQUENCE [LARGE SCALE GENOMIC DNA]</scope>
    <source>
        <strain evidence="2 3">TNB23</strain>
    </source>
</reference>
<keyword evidence="3" id="KW-1185">Reference proteome</keyword>
<evidence type="ECO:0000313" key="2">
    <source>
        <dbReference type="EMBL" id="RNL49621.1"/>
    </source>
</evidence>
<comment type="caution">
    <text evidence="2">The sequence shown here is derived from an EMBL/GenBank/DDBJ whole genome shotgun (WGS) entry which is preliminary data.</text>
</comment>
<evidence type="ECO:0000313" key="3">
    <source>
        <dbReference type="Proteomes" id="UP000274046"/>
    </source>
</evidence>
<sequence>MNLKLNNKLTIFSVHHKALAVPECNYIQPIQVGKIFSNLELGFISDDDGNNISAKNKTFSELTAVYWIWKNLDKISSEFIGLCHYRRYFTLPQLRVKKKLWITKEIIDQRDIYNSPFSTEGFQLVCSESLETELLKDLNSGNVIVPSATQLLLEPGFTASIKMHYIYHHIKEDWYLMRDTVIKFHPEMEQNFDIFFDSETKMHCYNMFISSKEVFGKYCSWLFPILFELERKVKLSEYEYQQRILGFLSERLFNLYLFHYNLQKAEYPLIFFN</sequence>
<proteinExistence type="predicted"/>
<gene>
    <name evidence="2" type="ORF">D7004_19605</name>
</gene>
<organism evidence="2 3">
    <name type="scientific">Pedobacter jejuensis</name>
    <dbReference type="NCBI Taxonomy" id="1268550"/>
    <lineage>
        <taxon>Bacteria</taxon>
        <taxon>Pseudomonadati</taxon>
        <taxon>Bacteroidota</taxon>
        <taxon>Sphingobacteriia</taxon>
        <taxon>Sphingobacteriales</taxon>
        <taxon>Sphingobacteriaceae</taxon>
        <taxon>Pedobacter</taxon>
    </lineage>
</organism>
<dbReference type="OrthoDB" id="9798746at2"/>
<protein>
    <submittedName>
        <fullName evidence="2">DUF4422 domain-containing protein</fullName>
    </submittedName>
</protein>
<name>A0A3N0BLJ3_9SPHI</name>
<dbReference type="Proteomes" id="UP000274046">
    <property type="component" value="Unassembled WGS sequence"/>
</dbReference>
<dbReference type="AlphaFoldDB" id="A0A3N0BLJ3"/>
<evidence type="ECO:0000259" key="1">
    <source>
        <dbReference type="Pfam" id="PF14393"/>
    </source>
</evidence>
<dbReference type="Pfam" id="PF14393">
    <property type="entry name" value="DUF4422"/>
    <property type="match status" value="1"/>
</dbReference>